<dbReference type="SUPFAM" id="SSF50978">
    <property type="entry name" value="WD40 repeat-like"/>
    <property type="match status" value="1"/>
</dbReference>
<dbReference type="InterPro" id="IPR001680">
    <property type="entry name" value="WD40_rpt"/>
</dbReference>
<keyword evidence="7" id="KW-1185">Reference proteome</keyword>
<dbReference type="STRING" id="13706.A0A1X2H331"/>
<evidence type="ECO:0000256" key="5">
    <source>
        <dbReference type="PROSITE-ProRule" id="PRU00221"/>
    </source>
</evidence>
<keyword evidence="1 5" id="KW-0853">WD repeat</keyword>
<dbReference type="EMBL" id="MCGN01000010">
    <property type="protein sequence ID" value="ORY92159.1"/>
    <property type="molecule type" value="Genomic_DNA"/>
</dbReference>
<evidence type="ECO:0000256" key="2">
    <source>
        <dbReference type="ARBA" id="ARBA00022737"/>
    </source>
</evidence>
<dbReference type="InterPro" id="IPR015943">
    <property type="entry name" value="WD40/YVTN_repeat-like_dom_sf"/>
</dbReference>
<dbReference type="InterPro" id="IPR036322">
    <property type="entry name" value="WD40_repeat_dom_sf"/>
</dbReference>
<organism evidence="6 7">
    <name type="scientific">Syncephalastrum racemosum</name>
    <name type="common">Filamentous fungus</name>
    <dbReference type="NCBI Taxonomy" id="13706"/>
    <lineage>
        <taxon>Eukaryota</taxon>
        <taxon>Fungi</taxon>
        <taxon>Fungi incertae sedis</taxon>
        <taxon>Mucoromycota</taxon>
        <taxon>Mucoromycotina</taxon>
        <taxon>Mucoromycetes</taxon>
        <taxon>Mucorales</taxon>
        <taxon>Syncephalastraceae</taxon>
        <taxon>Syncephalastrum</taxon>
    </lineage>
</organism>
<sequence length="326" mass="36945">MATVSPPTPVYIFRGHEAGVNDLVFFNDDQYFVSGDAKGIVQIWKMRTRRAILQWQAHEESCLSVHVYENDKLITQGRDNTIHVWQLLLDNSTPDKHHLYTLIYDSLTFCRLSLAFNDRQDAIIAIPAQADHSAIDIYNLSKRKWVFRDVGKRPIEEGTKSRGICMAIKLFEAGRRVVAAYESGEVTTWALDEEKDLFELVWSVQEQHEPVLDLALDPLQTFAISTSAENAIIKYDLVTGQTKKTTIKKPGLSAVTIRQDGKIFATAGYDGRIRVFSAKSLKPLAILSYHRDSVYSVSFASRLAEGEDHWLMAGSKESRISLWSIY</sequence>
<feature type="repeat" description="WD" evidence="5">
    <location>
        <begin position="13"/>
        <end position="54"/>
    </location>
</feature>
<dbReference type="OrthoDB" id="7668193at2759"/>
<protein>
    <recommendedName>
        <fullName evidence="4">ASTRA-associated protein 1</fullName>
    </recommendedName>
</protein>
<name>A0A1X2H331_SYNRA</name>
<dbReference type="FunCoup" id="A0A1X2H331">
    <property type="interactions" value="190"/>
</dbReference>
<evidence type="ECO:0000313" key="7">
    <source>
        <dbReference type="Proteomes" id="UP000242180"/>
    </source>
</evidence>
<evidence type="ECO:0000256" key="4">
    <source>
        <dbReference type="ARBA" id="ARBA00040563"/>
    </source>
</evidence>
<dbReference type="Proteomes" id="UP000242180">
    <property type="component" value="Unassembled WGS sequence"/>
</dbReference>
<evidence type="ECO:0000256" key="3">
    <source>
        <dbReference type="ARBA" id="ARBA00037931"/>
    </source>
</evidence>
<feature type="repeat" description="WD" evidence="5">
    <location>
        <begin position="287"/>
        <end position="326"/>
    </location>
</feature>
<gene>
    <name evidence="6" type="ORF">BCR43DRAFT_497894</name>
</gene>
<comment type="caution">
    <text evidence="6">The sequence shown here is derived from an EMBL/GenBank/DDBJ whole genome shotgun (WGS) entry which is preliminary data.</text>
</comment>
<evidence type="ECO:0000256" key="1">
    <source>
        <dbReference type="ARBA" id="ARBA00022574"/>
    </source>
</evidence>
<keyword evidence="2" id="KW-0677">Repeat</keyword>
<accession>A0A1X2H331</accession>
<dbReference type="OMA" id="WHKEGVY"/>
<dbReference type="PROSITE" id="PS50294">
    <property type="entry name" value="WD_REPEATS_REGION"/>
    <property type="match status" value="2"/>
</dbReference>
<dbReference type="PROSITE" id="PS50082">
    <property type="entry name" value="WD_REPEATS_2"/>
    <property type="match status" value="2"/>
</dbReference>
<evidence type="ECO:0000313" key="6">
    <source>
        <dbReference type="EMBL" id="ORY92159.1"/>
    </source>
</evidence>
<dbReference type="PANTHER" id="PTHR19854">
    <property type="entry name" value="TRANSDUCIN BETA-LIKE 3"/>
    <property type="match status" value="1"/>
</dbReference>
<reference evidence="6 7" key="1">
    <citation type="submission" date="2016-07" db="EMBL/GenBank/DDBJ databases">
        <title>Pervasive Adenine N6-methylation of Active Genes in Fungi.</title>
        <authorList>
            <consortium name="DOE Joint Genome Institute"/>
            <person name="Mondo S.J."/>
            <person name="Dannebaum R.O."/>
            <person name="Kuo R.C."/>
            <person name="Labutti K."/>
            <person name="Haridas S."/>
            <person name="Kuo A."/>
            <person name="Salamov A."/>
            <person name="Ahrendt S.R."/>
            <person name="Lipzen A."/>
            <person name="Sullivan W."/>
            <person name="Andreopoulos W.B."/>
            <person name="Clum A."/>
            <person name="Lindquist E."/>
            <person name="Daum C."/>
            <person name="Ramamoorthy G.K."/>
            <person name="Gryganskyi A."/>
            <person name="Culley D."/>
            <person name="Magnuson J.K."/>
            <person name="James T.Y."/>
            <person name="O'Malley M.A."/>
            <person name="Stajich J.E."/>
            <person name="Spatafora J.W."/>
            <person name="Visel A."/>
            <person name="Grigoriev I.V."/>
        </authorList>
    </citation>
    <scope>NUCLEOTIDE SEQUENCE [LARGE SCALE GENOMIC DNA]</scope>
    <source>
        <strain evidence="6 7">NRRL 2496</strain>
    </source>
</reference>
<dbReference type="SMART" id="SM00320">
    <property type="entry name" value="WD40"/>
    <property type="match status" value="5"/>
</dbReference>
<proteinExistence type="inferred from homology"/>
<comment type="similarity">
    <text evidence="3">Belongs to the WD repeat ASA1 family.</text>
</comment>
<dbReference type="AlphaFoldDB" id="A0A1X2H331"/>
<dbReference type="Gene3D" id="2.130.10.10">
    <property type="entry name" value="YVTN repeat-like/Quinoprotein amine dehydrogenase"/>
    <property type="match status" value="2"/>
</dbReference>
<dbReference type="Pfam" id="PF00400">
    <property type="entry name" value="WD40"/>
    <property type="match status" value="2"/>
</dbReference>
<dbReference type="PANTHER" id="PTHR19854:SF1">
    <property type="entry name" value="GUANINE NUCLEOTIDE-BINDING PROTEIN SUBUNIT BETA-LIKE PROTEIN 1"/>
    <property type="match status" value="1"/>
</dbReference>
<dbReference type="InParanoid" id="A0A1X2H331"/>